<dbReference type="Pfam" id="PF01715">
    <property type="entry name" value="IPPT"/>
    <property type="match status" value="1"/>
</dbReference>
<evidence type="ECO:0000256" key="4">
    <source>
        <dbReference type="ARBA" id="ARBA00022840"/>
    </source>
</evidence>
<dbReference type="KEGG" id="ovi:T265_05896"/>
<dbReference type="STRING" id="6198.A0A074ZJ23"/>
<sequence>MEYHQQMHCSEGGFEHRTTLSGHKQSRLVTATPEWRNRSTGIMEQLRSHSVKARECWFVTTVVLLAFQDGDPVLLTVPGWRHYKIWLPTDVNGALVASSHFYREPSGSNVTLMIAYTSSGLLFMVLELTGSGRGLLRSLMNLSTCILNPTPPVIAIGGPTGTGKSKLAISLASIFRGEVVNADAVQLYEGLTIATNKVSESEAAGVPHHLIGCFPPAFAYCADVHKYKAVCLPTIDKIRLENQRIPFLVGGTHYYMEAILWSDFLTSTDKPDSDDLDSCNTLADMSPEASTTAEIPSGHSNLDGGRASWLRWLEREFTDRKIRGSNPTSASGLPLSRLGQPGGIPALVLPSGSMAARHQKNMSRWFKWLERESTNWKVRVSGPTCASRLPLSRLGQPASIPALVLPSGGMAARHRKGCTRAGILPGCPNLDRESGQAEVGFEPRTFRSVVRTRPLPHLDFPCLSFDNLAVSQPSCLLLVARQLGTERVKWIVNRFLKRPQFGSIPVYRLDTTPTLHSTSPDSWDHHILAPACRIFYEHMVKVGNWTDQFVSDFERFRTLLGYCPSSDCPKQCDFKPLLKEELASPLICTACDNRVFVRLADFEAHRRSRSHQKRVSKLRRREQMQSFLFLARWTKWLEREFADRKVRGSNPTSESRLSLSRLGQPGSIPALVLSLSGMAKKAFSCSTLSTRGCHATQRKYEAWDTARLPKPRQGELRGSGRVRTTDLRALTHEPSRRLSCDGCWVTRGVQSEAVESDGNASPTWILNFRFIQTTHQSKATMVIVADLTGPQKGVRDGANLLTGKSVVRTQPSPLDLSCLGLSNLAVSQPSYFLRVACQLGNEKVLQSND</sequence>
<dbReference type="RefSeq" id="XP_009169289.1">
    <property type="nucleotide sequence ID" value="XM_009171025.1"/>
</dbReference>
<evidence type="ECO:0000256" key="2">
    <source>
        <dbReference type="ARBA" id="ARBA00022679"/>
    </source>
</evidence>
<dbReference type="CTD" id="20320078"/>
<dbReference type="GO" id="GO:0006400">
    <property type="term" value="P:tRNA modification"/>
    <property type="evidence" value="ECO:0007669"/>
    <property type="project" value="TreeGrafter"/>
</dbReference>
<dbReference type="InterPro" id="IPR027417">
    <property type="entry name" value="P-loop_NTPase"/>
</dbReference>
<dbReference type="GO" id="GO:0052381">
    <property type="term" value="F:tRNA dimethylallyltransferase activity"/>
    <property type="evidence" value="ECO:0007669"/>
    <property type="project" value="TreeGrafter"/>
</dbReference>
<keyword evidence="3" id="KW-0547">Nucleotide-binding</keyword>
<evidence type="ECO:0000256" key="1">
    <source>
        <dbReference type="ARBA" id="ARBA00005842"/>
    </source>
</evidence>
<dbReference type="CDD" id="cd02019">
    <property type="entry name" value="NK"/>
    <property type="match status" value="1"/>
</dbReference>
<protein>
    <recommendedName>
        <fullName evidence="7">tRNA dimethylallyltransferase</fullName>
    </recommendedName>
</protein>
<dbReference type="InterPro" id="IPR039657">
    <property type="entry name" value="Dimethylallyltransferase"/>
</dbReference>
<name>A0A074ZJ23_OPIVI</name>
<dbReference type="AlphaFoldDB" id="A0A074ZJ23"/>
<proteinExistence type="inferred from homology"/>
<evidence type="ECO:0000313" key="6">
    <source>
        <dbReference type="Proteomes" id="UP000054324"/>
    </source>
</evidence>
<keyword evidence="6" id="KW-1185">Reference proteome</keyword>
<keyword evidence="2" id="KW-0808">Transferase</keyword>
<dbReference type="EMBL" id="KL596734">
    <property type="protein sequence ID" value="KER26991.1"/>
    <property type="molecule type" value="Genomic_DNA"/>
</dbReference>
<dbReference type="PANTHER" id="PTHR11088">
    <property type="entry name" value="TRNA DIMETHYLALLYLTRANSFERASE"/>
    <property type="match status" value="1"/>
</dbReference>
<dbReference type="GO" id="GO:0005524">
    <property type="term" value="F:ATP binding"/>
    <property type="evidence" value="ECO:0007669"/>
    <property type="project" value="UniProtKB-KW"/>
</dbReference>
<dbReference type="SUPFAM" id="SSF52540">
    <property type="entry name" value="P-loop containing nucleoside triphosphate hydrolases"/>
    <property type="match status" value="1"/>
</dbReference>
<keyword evidence="4" id="KW-0067">ATP-binding</keyword>
<dbReference type="Gene3D" id="3.40.50.300">
    <property type="entry name" value="P-loop containing nucleotide triphosphate hydrolases"/>
    <property type="match status" value="1"/>
</dbReference>
<dbReference type="OrthoDB" id="775260at2759"/>
<dbReference type="Proteomes" id="UP000054324">
    <property type="component" value="Unassembled WGS sequence"/>
</dbReference>
<evidence type="ECO:0000313" key="5">
    <source>
        <dbReference type="EMBL" id="KER26991.1"/>
    </source>
</evidence>
<dbReference type="PANTHER" id="PTHR11088:SF89">
    <property type="entry name" value="TRNA DIMETHYLALLYLTRANSFERASE"/>
    <property type="match status" value="1"/>
</dbReference>
<dbReference type="GO" id="GO:0005739">
    <property type="term" value="C:mitochondrion"/>
    <property type="evidence" value="ECO:0007669"/>
    <property type="project" value="TreeGrafter"/>
</dbReference>
<gene>
    <name evidence="5" type="ORF">T265_05896</name>
</gene>
<evidence type="ECO:0000256" key="3">
    <source>
        <dbReference type="ARBA" id="ARBA00022741"/>
    </source>
</evidence>
<organism evidence="5 6">
    <name type="scientific">Opisthorchis viverrini</name>
    <name type="common">Southeast Asian liver fluke</name>
    <dbReference type="NCBI Taxonomy" id="6198"/>
    <lineage>
        <taxon>Eukaryota</taxon>
        <taxon>Metazoa</taxon>
        <taxon>Spiralia</taxon>
        <taxon>Lophotrochozoa</taxon>
        <taxon>Platyhelminthes</taxon>
        <taxon>Trematoda</taxon>
        <taxon>Digenea</taxon>
        <taxon>Opisthorchiida</taxon>
        <taxon>Opisthorchiata</taxon>
        <taxon>Opisthorchiidae</taxon>
        <taxon>Opisthorchis</taxon>
    </lineage>
</organism>
<reference evidence="5 6" key="1">
    <citation type="submission" date="2013-11" db="EMBL/GenBank/DDBJ databases">
        <title>Opisthorchis viverrini - life in the bile duct.</title>
        <authorList>
            <person name="Young N.D."/>
            <person name="Nagarajan N."/>
            <person name="Lin S.J."/>
            <person name="Korhonen P.K."/>
            <person name="Jex A.R."/>
            <person name="Hall R.S."/>
            <person name="Safavi-Hemami H."/>
            <person name="Kaewkong W."/>
            <person name="Bertrand D."/>
            <person name="Gao S."/>
            <person name="Seet Q."/>
            <person name="Wongkham S."/>
            <person name="Teh B.T."/>
            <person name="Wongkham C."/>
            <person name="Intapan P.M."/>
            <person name="Maleewong W."/>
            <person name="Yang X."/>
            <person name="Hu M."/>
            <person name="Wang Z."/>
            <person name="Hofmann A."/>
            <person name="Sternberg P.W."/>
            <person name="Tan P."/>
            <person name="Wang J."/>
            <person name="Gasser R.B."/>
        </authorList>
    </citation>
    <scope>NUCLEOTIDE SEQUENCE [LARGE SCALE GENOMIC DNA]</scope>
</reference>
<comment type="similarity">
    <text evidence="1">Belongs to the IPP transferase family.</text>
</comment>
<dbReference type="GeneID" id="20320078"/>
<accession>A0A074ZJ23</accession>
<evidence type="ECO:0008006" key="7">
    <source>
        <dbReference type="Google" id="ProtNLM"/>
    </source>
</evidence>